<dbReference type="Proteomes" id="UP001648503">
    <property type="component" value="Unassembled WGS sequence"/>
</dbReference>
<feature type="region of interest" description="Disordered" evidence="1">
    <location>
        <begin position="43"/>
        <end position="107"/>
    </location>
</feature>
<feature type="compositionally biased region" description="Basic and acidic residues" evidence="1">
    <location>
        <begin position="70"/>
        <end position="84"/>
    </location>
</feature>
<dbReference type="EMBL" id="JAFCIX010000319">
    <property type="protein sequence ID" value="KAH6595033.1"/>
    <property type="molecule type" value="Genomic_DNA"/>
</dbReference>
<keyword evidence="2" id="KW-0732">Signal</keyword>
<evidence type="ECO:0000313" key="4">
    <source>
        <dbReference type="Proteomes" id="UP001648503"/>
    </source>
</evidence>
<feature type="compositionally biased region" description="Basic and acidic residues" evidence="1">
    <location>
        <begin position="48"/>
        <end position="59"/>
    </location>
</feature>
<name>A0ABQ8FAS5_9FUNG</name>
<accession>A0ABQ8FAS5</accession>
<protein>
    <recommendedName>
        <fullName evidence="5">SPX domain-containing protein</fullName>
    </recommendedName>
</protein>
<sequence length="656" mass="73199">MRFSTGIILSILSANVFAIEHLNGAHPGSLLARRAVVANTDGPFLQKRNNDGEPEEPTKPKVSPNPYSHQEGDAYVKGFYKDDPNPDPNPIDGTGEGPANFPEYAPDQDNKAFGHIKNRLSRAKLELELALSKDSALTSADTVASRLGGEKGVAIGKAVYEIFLYTLEAYMCYKGLYKDSTRSPFGLKLPSSTLSGLKKGSNGLQDDVLGRIELYISAIKAVTEQISISPKNVIFLLERIMESTDNFYMFISNAKSRYSRLSKELKTSDDGHLEGLEMHMKAVETYKCGLSGQFNKIKEMVEDHRKKLKPQELVKGFIIQSGIQETFRAWLKQKRSALEHTISALHPVLTNHQLTVNYRSRIFSAVVMGKAYYGLELVGGNKSHLAPLQTTINKGIRLFTGARLSTAIGPLLVETGIGSLLTRSLVSRVRLLERSVTKRTPINVICSGTDNDVFTLNVQGQLVRSQRWFWSCRTKQLYRNRYWLTPQVRPKTVKQRHSFALMETLRTCGDSASLQKYVTRQLLDTSGFFKDPSFDQSRAHGTRYLMLARMDALWTARKAIQIGILVDTHPFSVDHCILCDQQLLSTSIAHLVVECEQVSGHRIQSGLVPAIQKSRLRLLGRSTRSGCGECIYLAPRWSLKWRSRSGPALVGWDCGA</sequence>
<keyword evidence="4" id="KW-1185">Reference proteome</keyword>
<gene>
    <name evidence="3" type="ORF">BASA50_006149</name>
</gene>
<evidence type="ECO:0008006" key="5">
    <source>
        <dbReference type="Google" id="ProtNLM"/>
    </source>
</evidence>
<organism evidence="3 4">
    <name type="scientific">Batrachochytrium salamandrivorans</name>
    <dbReference type="NCBI Taxonomy" id="1357716"/>
    <lineage>
        <taxon>Eukaryota</taxon>
        <taxon>Fungi</taxon>
        <taxon>Fungi incertae sedis</taxon>
        <taxon>Chytridiomycota</taxon>
        <taxon>Chytridiomycota incertae sedis</taxon>
        <taxon>Chytridiomycetes</taxon>
        <taxon>Rhizophydiales</taxon>
        <taxon>Rhizophydiales incertae sedis</taxon>
        <taxon>Batrachochytrium</taxon>
    </lineage>
</organism>
<evidence type="ECO:0000313" key="3">
    <source>
        <dbReference type="EMBL" id="KAH6595033.1"/>
    </source>
</evidence>
<comment type="caution">
    <text evidence="3">The sequence shown here is derived from an EMBL/GenBank/DDBJ whole genome shotgun (WGS) entry which is preliminary data.</text>
</comment>
<evidence type="ECO:0000256" key="1">
    <source>
        <dbReference type="SAM" id="MobiDB-lite"/>
    </source>
</evidence>
<feature type="chain" id="PRO_5046385902" description="SPX domain-containing protein" evidence="2">
    <location>
        <begin position="19"/>
        <end position="656"/>
    </location>
</feature>
<feature type="signal peptide" evidence="2">
    <location>
        <begin position="1"/>
        <end position="18"/>
    </location>
</feature>
<evidence type="ECO:0000256" key="2">
    <source>
        <dbReference type="SAM" id="SignalP"/>
    </source>
</evidence>
<proteinExistence type="predicted"/>
<reference evidence="3 4" key="1">
    <citation type="submission" date="2021-02" db="EMBL/GenBank/DDBJ databases">
        <title>Variation within the Batrachochytrium salamandrivorans European outbreak.</title>
        <authorList>
            <person name="Kelly M."/>
            <person name="Pasmans F."/>
            <person name="Shea T.P."/>
            <person name="Munoz J.F."/>
            <person name="Carranza S."/>
            <person name="Cuomo C.A."/>
            <person name="Martel A."/>
        </authorList>
    </citation>
    <scope>NUCLEOTIDE SEQUENCE [LARGE SCALE GENOMIC DNA]</scope>
    <source>
        <strain evidence="3 4">AMFP18/2</strain>
    </source>
</reference>